<organism evidence="1 2">
    <name type="scientific">Pyricularia grisea</name>
    <name type="common">Crabgrass-specific blast fungus</name>
    <name type="synonym">Magnaporthe grisea</name>
    <dbReference type="NCBI Taxonomy" id="148305"/>
    <lineage>
        <taxon>Eukaryota</taxon>
        <taxon>Fungi</taxon>
        <taxon>Dikarya</taxon>
        <taxon>Ascomycota</taxon>
        <taxon>Pezizomycotina</taxon>
        <taxon>Sordariomycetes</taxon>
        <taxon>Sordariomycetidae</taxon>
        <taxon>Magnaporthales</taxon>
        <taxon>Pyriculariaceae</taxon>
        <taxon>Pyricularia</taxon>
    </lineage>
</organism>
<evidence type="ECO:0000313" key="2">
    <source>
        <dbReference type="RefSeq" id="XP_030984726.1"/>
    </source>
</evidence>
<keyword evidence="1" id="KW-1185">Reference proteome</keyword>
<accession>A0A6P8BC57</accession>
<dbReference type="GeneID" id="41959682"/>
<dbReference type="AlphaFoldDB" id="A0A6P8BC57"/>
<dbReference type="RefSeq" id="XP_030984726.1">
    <property type="nucleotide sequence ID" value="XM_031124773.1"/>
</dbReference>
<protein>
    <submittedName>
        <fullName evidence="2">Uncharacterized protein</fullName>
    </submittedName>
</protein>
<name>A0A6P8BC57_PYRGI</name>
<feature type="non-terminal residue" evidence="2">
    <location>
        <position position="1"/>
    </location>
</feature>
<proteinExistence type="predicted"/>
<sequence length="129" mass="14596">PSPQDGLIYSNFFLAFIRLCPRGQANPSACRVKKNHHFARTKTKIHRNTHDLEEKKDDGRAIHFYCTVLHRTAPTSRELTRHPPSLATTSCSHHITFPKQKPTGQLCCGLAADRAATYDKRGRTQTKTN</sequence>
<dbReference type="Proteomes" id="UP000515153">
    <property type="component" value="Unplaced"/>
</dbReference>
<reference evidence="2" key="3">
    <citation type="submission" date="2025-08" db="UniProtKB">
        <authorList>
            <consortium name="RefSeq"/>
        </authorList>
    </citation>
    <scope>IDENTIFICATION</scope>
    <source>
        <strain evidence="2">NI907</strain>
    </source>
</reference>
<reference evidence="2" key="1">
    <citation type="journal article" date="2019" name="Mol. Biol. Evol.">
        <title>Blast fungal genomes show frequent chromosomal changes, gene gains and losses, and effector gene turnover.</title>
        <authorList>
            <person name="Gomez Luciano L.B."/>
            <person name="Jason Tsai I."/>
            <person name="Chuma I."/>
            <person name="Tosa Y."/>
            <person name="Chen Y.H."/>
            <person name="Li J.Y."/>
            <person name="Li M.Y."/>
            <person name="Jade Lu M.Y."/>
            <person name="Nakayashiki H."/>
            <person name="Li W.H."/>
        </authorList>
    </citation>
    <scope>NUCLEOTIDE SEQUENCE</scope>
    <source>
        <strain evidence="2">NI907</strain>
    </source>
</reference>
<dbReference type="KEGG" id="pgri:PgNI_04730"/>
<evidence type="ECO:0000313" key="1">
    <source>
        <dbReference type="Proteomes" id="UP000515153"/>
    </source>
</evidence>
<reference evidence="2" key="2">
    <citation type="submission" date="2019-10" db="EMBL/GenBank/DDBJ databases">
        <authorList>
            <consortium name="NCBI Genome Project"/>
        </authorList>
    </citation>
    <scope>NUCLEOTIDE SEQUENCE</scope>
    <source>
        <strain evidence="2">NI907</strain>
    </source>
</reference>
<gene>
    <name evidence="2" type="ORF">PgNI_04730</name>
</gene>